<dbReference type="PANTHER" id="PTHR43280">
    <property type="entry name" value="ARAC-FAMILY TRANSCRIPTIONAL REGULATOR"/>
    <property type="match status" value="1"/>
</dbReference>
<dbReference type="PROSITE" id="PS00041">
    <property type="entry name" value="HTH_ARAC_FAMILY_1"/>
    <property type="match status" value="1"/>
</dbReference>
<dbReference type="InterPro" id="IPR018062">
    <property type="entry name" value="HTH_AraC-typ_CS"/>
</dbReference>
<dbReference type="AlphaFoldDB" id="A0A4R5KW29"/>
<dbReference type="PANTHER" id="PTHR43280:SF28">
    <property type="entry name" value="HTH-TYPE TRANSCRIPTIONAL ACTIVATOR RHAS"/>
    <property type="match status" value="1"/>
</dbReference>
<reference evidence="6 7" key="1">
    <citation type="submission" date="2019-03" db="EMBL/GenBank/DDBJ databases">
        <title>This is whole genome sequence of Paenibacillus sp MS74 strain.</title>
        <authorList>
            <person name="Trinh H.N."/>
        </authorList>
    </citation>
    <scope>NUCLEOTIDE SEQUENCE [LARGE SCALE GENOMIC DNA]</scope>
    <source>
        <strain evidence="6 7">MS74</strain>
    </source>
</reference>
<dbReference type="InterPro" id="IPR009057">
    <property type="entry name" value="Homeodomain-like_sf"/>
</dbReference>
<evidence type="ECO:0000259" key="5">
    <source>
        <dbReference type="PROSITE" id="PS01124"/>
    </source>
</evidence>
<name>A0A4R5KW29_9BACL</name>
<keyword evidence="1" id="KW-0805">Transcription regulation</keyword>
<dbReference type="Gene3D" id="1.10.10.60">
    <property type="entry name" value="Homeodomain-like"/>
    <property type="match status" value="2"/>
</dbReference>
<keyword evidence="4" id="KW-0472">Membrane</keyword>
<protein>
    <submittedName>
        <fullName evidence="6">Helix-turn-helix domain-containing protein</fullName>
    </submittedName>
</protein>
<dbReference type="SUPFAM" id="SSF46689">
    <property type="entry name" value="Homeodomain-like"/>
    <property type="match status" value="2"/>
</dbReference>
<dbReference type="Pfam" id="PF17853">
    <property type="entry name" value="GGDEF_2"/>
    <property type="match status" value="1"/>
</dbReference>
<sequence>MNMPGIKQISGMRGKPNRLFLTILCYFLSLLIPIVIIGVSEYAYSVRIMKNEFNERISTNLESAAKTVDSYLKTTQETGVNLLYDETVRTLLMPKEMQSLEVRAELWRLPRILLRNENIISHFADSMFVYTDNQDVYVSGGVNYFDSFFSNMYKYDKYDTGYWMSKQSSDKSIELLPASRVVQEKVNVKQVIPVVMTNRIRNHIAVMVVNIAVQTIEKTLKGGAVFDSTGFIVLDGNSNALYDANGYLNPNGSLTADRLNALFEGSDGSKELEVGGRRYAAAQVKSDSYGWSYYSFTPLAEFNHYTVGILQMTLLLCVVLMVMGILFSFMFSLRIYNPIRNIRDIIERKNVPASGGEHEHEAGAAFNEFELIRRGIDRMSHSREEYKVKYDKQTSEYVEYSLLFLLKGHTINQEEILRETLKADFGFNRSGFVCCTVFFDFKEAFYKDIQDTERGPIINGIKKIVWNLLGSQAPCYILEHRQHVFVCLINIDGPHETGLLHPAFQRMLAIFEYDIRMYYDMTIGIGKFYTDANDIGASYNEAMTAVSKRDKEQRFQIVDSNQMSIENSYRYSLHDEQKILNFLKLGDVPAVREVVADIAESNAQRSISYEHMLRLFKEMYVTGIRFLAEKGLSVSQLELERELPFDSRAFDESFLGTKELELAICEFFTRIIELTKPGKGQKSGSLVSLIEQYIREHYTQDLGLEQIADRMGVSVKYVSRVFKDKTGEYLTDYINRVRIEKAKELLAQTELRVNDIAENVGIHSRTTFLRVFKKVEGVSPNEYRTLHKKIKGFE</sequence>
<feature type="transmembrane region" description="Helical" evidence="4">
    <location>
        <begin position="20"/>
        <end position="44"/>
    </location>
</feature>
<evidence type="ECO:0000256" key="3">
    <source>
        <dbReference type="ARBA" id="ARBA00023163"/>
    </source>
</evidence>
<dbReference type="GO" id="GO:0043565">
    <property type="term" value="F:sequence-specific DNA binding"/>
    <property type="evidence" value="ECO:0007669"/>
    <property type="project" value="InterPro"/>
</dbReference>
<dbReference type="EMBL" id="SMRT01000001">
    <property type="protein sequence ID" value="TDG00212.1"/>
    <property type="molecule type" value="Genomic_DNA"/>
</dbReference>
<organism evidence="6 7">
    <name type="scientific">Paenibacillus piri</name>
    <dbReference type="NCBI Taxonomy" id="2547395"/>
    <lineage>
        <taxon>Bacteria</taxon>
        <taxon>Bacillati</taxon>
        <taxon>Bacillota</taxon>
        <taxon>Bacilli</taxon>
        <taxon>Bacillales</taxon>
        <taxon>Paenibacillaceae</taxon>
        <taxon>Paenibacillus</taxon>
    </lineage>
</organism>
<evidence type="ECO:0000313" key="6">
    <source>
        <dbReference type="EMBL" id="TDG00212.1"/>
    </source>
</evidence>
<keyword evidence="4" id="KW-1133">Transmembrane helix</keyword>
<dbReference type="Proteomes" id="UP000295636">
    <property type="component" value="Unassembled WGS sequence"/>
</dbReference>
<dbReference type="InterPro" id="IPR018060">
    <property type="entry name" value="HTH_AraC"/>
</dbReference>
<dbReference type="RefSeq" id="WP_133224921.1">
    <property type="nucleotide sequence ID" value="NZ_SMRT01000001.1"/>
</dbReference>
<feature type="transmembrane region" description="Helical" evidence="4">
    <location>
        <begin position="309"/>
        <end position="333"/>
    </location>
</feature>
<dbReference type="GO" id="GO:0003700">
    <property type="term" value="F:DNA-binding transcription factor activity"/>
    <property type="evidence" value="ECO:0007669"/>
    <property type="project" value="InterPro"/>
</dbReference>
<gene>
    <name evidence="6" type="ORF">E1757_00785</name>
</gene>
<comment type="caution">
    <text evidence="6">The sequence shown here is derived from an EMBL/GenBank/DDBJ whole genome shotgun (WGS) entry which is preliminary data.</text>
</comment>
<keyword evidence="7" id="KW-1185">Reference proteome</keyword>
<dbReference type="InterPro" id="IPR041522">
    <property type="entry name" value="CdaR_GGDEF"/>
</dbReference>
<keyword evidence="4" id="KW-0812">Transmembrane</keyword>
<proteinExistence type="predicted"/>
<feature type="domain" description="HTH araC/xylS-type" evidence="5">
    <location>
        <begin position="688"/>
        <end position="786"/>
    </location>
</feature>
<dbReference type="PROSITE" id="PS01124">
    <property type="entry name" value="HTH_ARAC_FAMILY_2"/>
    <property type="match status" value="1"/>
</dbReference>
<keyword evidence="3" id="KW-0804">Transcription</keyword>
<dbReference type="OrthoDB" id="1975037at2"/>
<evidence type="ECO:0000256" key="4">
    <source>
        <dbReference type="SAM" id="Phobius"/>
    </source>
</evidence>
<accession>A0A4R5KW29</accession>
<dbReference type="SMART" id="SM00342">
    <property type="entry name" value="HTH_ARAC"/>
    <property type="match status" value="1"/>
</dbReference>
<keyword evidence="2" id="KW-0238">DNA-binding</keyword>
<evidence type="ECO:0000256" key="2">
    <source>
        <dbReference type="ARBA" id="ARBA00023125"/>
    </source>
</evidence>
<evidence type="ECO:0000313" key="7">
    <source>
        <dbReference type="Proteomes" id="UP000295636"/>
    </source>
</evidence>
<dbReference type="Pfam" id="PF12833">
    <property type="entry name" value="HTH_18"/>
    <property type="match status" value="1"/>
</dbReference>
<evidence type="ECO:0000256" key="1">
    <source>
        <dbReference type="ARBA" id="ARBA00023015"/>
    </source>
</evidence>